<dbReference type="EMBL" id="FUXI01000005">
    <property type="protein sequence ID" value="SJZ53350.1"/>
    <property type="molecule type" value="Genomic_DNA"/>
</dbReference>
<evidence type="ECO:0000256" key="4">
    <source>
        <dbReference type="ARBA" id="ARBA00023088"/>
    </source>
</evidence>
<proteinExistence type="predicted"/>
<dbReference type="Proteomes" id="UP000190328">
    <property type="component" value="Unassembled WGS sequence"/>
</dbReference>
<name>A0A1T4LFA7_9ENTE</name>
<feature type="chain" id="PRO_5013092036" evidence="6">
    <location>
        <begin position="27"/>
        <end position="110"/>
    </location>
</feature>
<dbReference type="Pfam" id="PF00746">
    <property type="entry name" value="Gram_pos_anchor"/>
    <property type="match status" value="1"/>
</dbReference>
<evidence type="ECO:0000313" key="8">
    <source>
        <dbReference type="EMBL" id="SJZ53350.1"/>
    </source>
</evidence>
<reference evidence="8 9" key="1">
    <citation type="submission" date="2017-02" db="EMBL/GenBank/DDBJ databases">
        <authorList>
            <person name="Peterson S.W."/>
        </authorList>
    </citation>
    <scope>NUCLEOTIDE SEQUENCE [LARGE SCALE GENOMIC DNA]</scope>
    <source>
        <strain evidence="8 9">ATCC BAA-1030</strain>
    </source>
</reference>
<evidence type="ECO:0000256" key="1">
    <source>
        <dbReference type="ARBA" id="ARBA00022512"/>
    </source>
</evidence>
<dbReference type="STRING" id="263852.SAMN02745116_00659"/>
<dbReference type="InterPro" id="IPR019931">
    <property type="entry name" value="LPXTG_anchor"/>
</dbReference>
<dbReference type="NCBIfam" id="TIGR01167">
    <property type="entry name" value="LPXTG_anchor"/>
    <property type="match status" value="1"/>
</dbReference>
<feature type="domain" description="Gram-positive cocci surface proteins LPxTG" evidence="7">
    <location>
        <begin position="77"/>
        <end position="105"/>
    </location>
</feature>
<feature type="transmembrane region" description="Helical" evidence="5">
    <location>
        <begin position="84"/>
        <end position="102"/>
    </location>
</feature>
<accession>A0A1T4LFA7</accession>
<dbReference type="AlphaFoldDB" id="A0A1T4LFA7"/>
<keyword evidence="9" id="KW-1185">Reference proteome</keyword>
<keyword evidence="3 6" id="KW-0732">Signal</keyword>
<keyword evidence="1" id="KW-0134">Cell wall</keyword>
<organism evidence="8 9">
    <name type="scientific">Pilibacter termitis</name>
    <dbReference type="NCBI Taxonomy" id="263852"/>
    <lineage>
        <taxon>Bacteria</taxon>
        <taxon>Bacillati</taxon>
        <taxon>Bacillota</taxon>
        <taxon>Bacilli</taxon>
        <taxon>Lactobacillales</taxon>
        <taxon>Enterococcaceae</taxon>
        <taxon>Pilibacter</taxon>
    </lineage>
</organism>
<evidence type="ECO:0000259" key="7">
    <source>
        <dbReference type="Pfam" id="PF00746"/>
    </source>
</evidence>
<evidence type="ECO:0000313" key="9">
    <source>
        <dbReference type="Proteomes" id="UP000190328"/>
    </source>
</evidence>
<keyword evidence="5" id="KW-1133">Transmembrane helix</keyword>
<evidence type="ECO:0000256" key="6">
    <source>
        <dbReference type="SAM" id="SignalP"/>
    </source>
</evidence>
<keyword evidence="5" id="KW-0812">Transmembrane</keyword>
<evidence type="ECO:0000256" key="2">
    <source>
        <dbReference type="ARBA" id="ARBA00022525"/>
    </source>
</evidence>
<keyword evidence="5" id="KW-0472">Membrane</keyword>
<gene>
    <name evidence="8" type="ORF">SAMN02745116_00659</name>
</gene>
<dbReference type="RefSeq" id="WP_078806617.1">
    <property type="nucleotide sequence ID" value="NZ_FUXI01000005.1"/>
</dbReference>
<evidence type="ECO:0000256" key="5">
    <source>
        <dbReference type="SAM" id="Phobius"/>
    </source>
</evidence>
<evidence type="ECO:0000256" key="3">
    <source>
        <dbReference type="ARBA" id="ARBA00022729"/>
    </source>
</evidence>
<sequence>MKKRLLAGIFICSLLSLFHLTTNVSANESESSITIEVDSSFVTANMENKVKKEKKLPEKSVNMNYKETKQERGNLLNTGERKNSLLLIVGIFALTLSLLVAWKRKVRSAF</sequence>
<protein>
    <submittedName>
        <fullName evidence="8">LPXTG-motif cell wall anchor domain-containing protein</fullName>
    </submittedName>
</protein>
<keyword evidence="4" id="KW-0572">Peptidoglycan-anchor</keyword>
<keyword evidence="2" id="KW-0964">Secreted</keyword>
<feature type="signal peptide" evidence="6">
    <location>
        <begin position="1"/>
        <end position="26"/>
    </location>
</feature>